<dbReference type="EMBL" id="QGNW01002582">
    <property type="protein sequence ID" value="RVW17033.1"/>
    <property type="molecule type" value="Genomic_DNA"/>
</dbReference>
<organism evidence="1 2">
    <name type="scientific">Vitis vinifera</name>
    <name type="common">Grape</name>
    <dbReference type="NCBI Taxonomy" id="29760"/>
    <lineage>
        <taxon>Eukaryota</taxon>
        <taxon>Viridiplantae</taxon>
        <taxon>Streptophyta</taxon>
        <taxon>Embryophyta</taxon>
        <taxon>Tracheophyta</taxon>
        <taxon>Spermatophyta</taxon>
        <taxon>Magnoliopsida</taxon>
        <taxon>eudicotyledons</taxon>
        <taxon>Gunneridae</taxon>
        <taxon>Pentapetalae</taxon>
        <taxon>rosids</taxon>
        <taxon>Vitales</taxon>
        <taxon>Vitaceae</taxon>
        <taxon>Viteae</taxon>
        <taxon>Vitis</taxon>
    </lineage>
</organism>
<comment type="caution">
    <text evidence="1">The sequence shown here is derived from an EMBL/GenBank/DDBJ whole genome shotgun (WGS) entry which is preliminary data.</text>
</comment>
<dbReference type="InterPro" id="IPR014729">
    <property type="entry name" value="Rossmann-like_a/b/a_fold"/>
</dbReference>
<sequence>MWWVEGVGLESLVTSNDRKDSNYSTQPYFYKKAELFPGSAFVIGADTVVRLINMEATKSQMNRLAVLITRSGYPIAALRGMPSILRAAFASMLNMGRPKYYDGSNQKMLEILGGAKEQDAFSLWVVLEDLEIPEELKDMFIPIPAERFRMDISSTEIRQKAENIELSD</sequence>
<evidence type="ECO:0000313" key="2">
    <source>
        <dbReference type="Proteomes" id="UP000288805"/>
    </source>
</evidence>
<proteinExistence type="predicted"/>
<dbReference type="Proteomes" id="UP000288805">
    <property type="component" value="Unassembled WGS sequence"/>
</dbReference>
<name>A0A438C1D0_VITVI</name>
<dbReference type="PANTHER" id="PTHR31285">
    <property type="entry name" value="NICOTINAMIDE MONONUCLEOTIDE ADENYLYLTRANSFERASE"/>
    <property type="match status" value="1"/>
</dbReference>
<evidence type="ECO:0000313" key="1">
    <source>
        <dbReference type="EMBL" id="RVW17033.1"/>
    </source>
</evidence>
<reference evidence="1 2" key="1">
    <citation type="journal article" date="2018" name="PLoS Genet.">
        <title>Population sequencing reveals clonal diversity and ancestral inbreeding in the grapevine cultivar Chardonnay.</title>
        <authorList>
            <person name="Roach M.J."/>
            <person name="Johnson D.L."/>
            <person name="Bohlmann J."/>
            <person name="van Vuuren H.J."/>
            <person name="Jones S.J."/>
            <person name="Pretorius I.S."/>
            <person name="Schmidt S.A."/>
            <person name="Borneman A.R."/>
        </authorList>
    </citation>
    <scope>NUCLEOTIDE SEQUENCE [LARGE SCALE GENOMIC DNA]</scope>
    <source>
        <strain evidence="2">cv. Chardonnay</strain>
        <tissue evidence="1">Leaf</tissue>
    </source>
</reference>
<gene>
    <name evidence="1" type="ORF">CK203_070772</name>
</gene>
<dbReference type="PANTHER" id="PTHR31285:SF0">
    <property type="entry name" value="NICOTINAMIDE MONONUCLEOTIDE ADENYLYLTRANSFERASE"/>
    <property type="match status" value="1"/>
</dbReference>
<accession>A0A438C1D0</accession>
<protein>
    <submittedName>
        <fullName evidence="1">Uncharacterized protein</fullName>
    </submittedName>
</protein>
<dbReference type="AlphaFoldDB" id="A0A438C1D0"/>
<dbReference type="Gene3D" id="3.40.50.620">
    <property type="entry name" value="HUPs"/>
    <property type="match status" value="1"/>
</dbReference>